<protein>
    <submittedName>
        <fullName evidence="2">Uncharacterized protein</fullName>
    </submittedName>
</protein>
<evidence type="ECO:0000256" key="1">
    <source>
        <dbReference type="SAM" id="MobiDB-lite"/>
    </source>
</evidence>
<proteinExistence type="predicted"/>
<gene>
    <name evidence="2" type="ORF">Tcan_14372</name>
</gene>
<dbReference type="Proteomes" id="UP000031036">
    <property type="component" value="Unassembled WGS sequence"/>
</dbReference>
<sequence length="116" mass="12915">MLSIRRADMHDSSRSLSAHFALNTLFNPKKMSSTESEKQIDDGKSEEAHHEERTALEIIEEVQKREGMCLHGNGDIGEPIEFGEEKPAGELLDKILHREGMALHGNGEGFNEDSGK</sequence>
<organism evidence="2 3">
    <name type="scientific">Toxocara canis</name>
    <name type="common">Canine roundworm</name>
    <dbReference type="NCBI Taxonomy" id="6265"/>
    <lineage>
        <taxon>Eukaryota</taxon>
        <taxon>Metazoa</taxon>
        <taxon>Ecdysozoa</taxon>
        <taxon>Nematoda</taxon>
        <taxon>Chromadorea</taxon>
        <taxon>Rhabditida</taxon>
        <taxon>Spirurina</taxon>
        <taxon>Ascaridomorpha</taxon>
        <taxon>Ascaridoidea</taxon>
        <taxon>Toxocaridae</taxon>
        <taxon>Toxocara</taxon>
    </lineage>
</organism>
<dbReference type="EMBL" id="JPKZ01000186">
    <property type="protein sequence ID" value="KHN88778.1"/>
    <property type="molecule type" value="Genomic_DNA"/>
</dbReference>
<reference evidence="2 3" key="1">
    <citation type="submission" date="2014-11" db="EMBL/GenBank/DDBJ databases">
        <title>Genetic blueprint of the zoonotic pathogen Toxocara canis.</title>
        <authorList>
            <person name="Zhu X.-Q."/>
            <person name="Korhonen P.K."/>
            <person name="Cai H."/>
            <person name="Young N.D."/>
            <person name="Nejsum P."/>
            <person name="von Samson-Himmelstjerna G."/>
            <person name="Boag P.R."/>
            <person name="Tan P."/>
            <person name="Li Q."/>
            <person name="Min J."/>
            <person name="Yang Y."/>
            <person name="Wang X."/>
            <person name="Fang X."/>
            <person name="Hall R.S."/>
            <person name="Hofmann A."/>
            <person name="Sternberg P.W."/>
            <person name="Jex A.R."/>
            <person name="Gasser R.B."/>
        </authorList>
    </citation>
    <scope>NUCLEOTIDE SEQUENCE [LARGE SCALE GENOMIC DNA]</scope>
    <source>
        <strain evidence="2">PN_DK_2014</strain>
    </source>
</reference>
<accession>A0A0B2W4B5</accession>
<feature type="region of interest" description="Disordered" evidence="1">
    <location>
        <begin position="26"/>
        <end position="52"/>
    </location>
</feature>
<comment type="caution">
    <text evidence="2">The sequence shown here is derived from an EMBL/GenBank/DDBJ whole genome shotgun (WGS) entry which is preliminary data.</text>
</comment>
<dbReference type="AlphaFoldDB" id="A0A0B2W4B5"/>
<keyword evidence="3" id="KW-1185">Reference proteome</keyword>
<name>A0A0B2W4B5_TOXCA</name>
<evidence type="ECO:0000313" key="2">
    <source>
        <dbReference type="EMBL" id="KHN88778.1"/>
    </source>
</evidence>
<evidence type="ECO:0000313" key="3">
    <source>
        <dbReference type="Proteomes" id="UP000031036"/>
    </source>
</evidence>
<feature type="compositionally biased region" description="Basic and acidic residues" evidence="1">
    <location>
        <begin position="35"/>
        <end position="52"/>
    </location>
</feature>
<dbReference type="OrthoDB" id="10593451at2759"/>